<gene>
    <name evidence="2" type="ORF">TIFTF001_007254</name>
</gene>
<keyword evidence="3" id="KW-1185">Reference proteome</keyword>
<dbReference type="AlphaFoldDB" id="A0AA87ZRC4"/>
<feature type="compositionally biased region" description="Basic and acidic residues" evidence="1">
    <location>
        <begin position="156"/>
        <end position="165"/>
    </location>
</feature>
<organism evidence="2 3">
    <name type="scientific">Ficus carica</name>
    <name type="common">Common fig</name>
    <dbReference type="NCBI Taxonomy" id="3494"/>
    <lineage>
        <taxon>Eukaryota</taxon>
        <taxon>Viridiplantae</taxon>
        <taxon>Streptophyta</taxon>
        <taxon>Embryophyta</taxon>
        <taxon>Tracheophyta</taxon>
        <taxon>Spermatophyta</taxon>
        <taxon>Magnoliopsida</taxon>
        <taxon>eudicotyledons</taxon>
        <taxon>Gunneridae</taxon>
        <taxon>Pentapetalae</taxon>
        <taxon>rosids</taxon>
        <taxon>fabids</taxon>
        <taxon>Rosales</taxon>
        <taxon>Moraceae</taxon>
        <taxon>Ficeae</taxon>
        <taxon>Ficus</taxon>
    </lineage>
</organism>
<reference evidence="2" key="1">
    <citation type="submission" date="2023-07" db="EMBL/GenBank/DDBJ databases">
        <title>draft genome sequence of fig (Ficus carica).</title>
        <authorList>
            <person name="Takahashi T."/>
            <person name="Nishimura K."/>
        </authorList>
    </citation>
    <scope>NUCLEOTIDE SEQUENCE</scope>
</reference>
<dbReference type="Proteomes" id="UP001187192">
    <property type="component" value="Unassembled WGS sequence"/>
</dbReference>
<evidence type="ECO:0000313" key="3">
    <source>
        <dbReference type="Proteomes" id="UP001187192"/>
    </source>
</evidence>
<accession>A0AA87ZRC4</accession>
<sequence length="165" mass="18036">MGFCSSTASSPSSPSIAPWVFVLQRQLRHLFWVGFVDHYREWRCRPMVEEIARSCSCEETKASRSFRSGPQPEELLKVGDSEEFRTVGDPRSAEIWRCASEEKIVGSVVVIVIVIGGGQELEGPSSRDLVSPSSDAVASSRSASSPEMDAVAGICKGRERGNRSL</sequence>
<evidence type="ECO:0000256" key="1">
    <source>
        <dbReference type="SAM" id="MobiDB-lite"/>
    </source>
</evidence>
<protein>
    <submittedName>
        <fullName evidence="2">Uncharacterized protein</fullName>
    </submittedName>
</protein>
<proteinExistence type="predicted"/>
<dbReference type="EMBL" id="BTGU01000007">
    <property type="protein sequence ID" value="GMN37985.1"/>
    <property type="molecule type" value="Genomic_DNA"/>
</dbReference>
<comment type="caution">
    <text evidence="2">The sequence shown here is derived from an EMBL/GenBank/DDBJ whole genome shotgun (WGS) entry which is preliminary data.</text>
</comment>
<feature type="region of interest" description="Disordered" evidence="1">
    <location>
        <begin position="122"/>
        <end position="165"/>
    </location>
</feature>
<feature type="compositionally biased region" description="Low complexity" evidence="1">
    <location>
        <begin position="131"/>
        <end position="145"/>
    </location>
</feature>
<evidence type="ECO:0000313" key="2">
    <source>
        <dbReference type="EMBL" id="GMN37985.1"/>
    </source>
</evidence>
<name>A0AA87ZRC4_FICCA</name>